<organism evidence="1 2">
    <name type="scientific">Oharaeibacter diazotrophicus</name>
    <dbReference type="NCBI Taxonomy" id="1920512"/>
    <lineage>
        <taxon>Bacteria</taxon>
        <taxon>Pseudomonadati</taxon>
        <taxon>Pseudomonadota</taxon>
        <taxon>Alphaproteobacteria</taxon>
        <taxon>Hyphomicrobiales</taxon>
        <taxon>Pleomorphomonadaceae</taxon>
        <taxon>Oharaeibacter</taxon>
    </lineage>
</organism>
<dbReference type="Proteomes" id="UP000294547">
    <property type="component" value="Unassembled WGS sequence"/>
</dbReference>
<gene>
    <name evidence="1" type="ORF">EDD54_0320</name>
</gene>
<dbReference type="RefSeq" id="WP_126537211.1">
    <property type="nucleotide sequence ID" value="NZ_BSPM01000008.1"/>
</dbReference>
<dbReference type="InterPro" id="IPR011990">
    <property type="entry name" value="TPR-like_helical_dom_sf"/>
</dbReference>
<dbReference type="OrthoDB" id="5321503at2"/>
<dbReference type="InterPro" id="IPR006597">
    <property type="entry name" value="Sel1-like"/>
</dbReference>
<comment type="caution">
    <text evidence="1">The sequence shown here is derived from an EMBL/GenBank/DDBJ whole genome shotgun (WGS) entry which is preliminary data.</text>
</comment>
<dbReference type="AlphaFoldDB" id="A0A4R6RK09"/>
<accession>A0A4R6RK09</accession>
<dbReference type="Pfam" id="PF08238">
    <property type="entry name" value="Sel1"/>
    <property type="match status" value="1"/>
</dbReference>
<dbReference type="SUPFAM" id="SSF81901">
    <property type="entry name" value="HCP-like"/>
    <property type="match status" value="1"/>
</dbReference>
<name>A0A4R6RK09_9HYPH</name>
<dbReference type="EMBL" id="SNXY01000006">
    <property type="protein sequence ID" value="TDP86445.1"/>
    <property type="molecule type" value="Genomic_DNA"/>
</dbReference>
<evidence type="ECO:0000313" key="2">
    <source>
        <dbReference type="Proteomes" id="UP000294547"/>
    </source>
</evidence>
<evidence type="ECO:0008006" key="3">
    <source>
        <dbReference type="Google" id="ProtNLM"/>
    </source>
</evidence>
<keyword evidence="2" id="KW-1185">Reference proteome</keyword>
<reference evidence="1 2" key="1">
    <citation type="submission" date="2019-03" db="EMBL/GenBank/DDBJ databases">
        <title>Genomic Encyclopedia of Type Strains, Phase IV (KMG-IV): sequencing the most valuable type-strain genomes for metagenomic binning, comparative biology and taxonomic classification.</title>
        <authorList>
            <person name="Goeker M."/>
        </authorList>
    </citation>
    <scope>NUCLEOTIDE SEQUENCE [LARGE SCALE GENOMIC DNA]</scope>
    <source>
        <strain evidence="1 2">DSM 102969</strain>
    </source>
</reference>
<evidence type="ECO:0000313" key="1">
    <source>
        <dbReference type="EMBL" id="TDP86445.1"/>
    </source>
</evidence>
<sequence>MARLDTASAEGIVEGQAATGDILFQLGVMYSTGRTVPLDYVAAHKWFNLAAMRGSSEAAQHRRELACEMSPSDVAAAQREAREWLARH</sequence>
<protein>
    <recommendedName>
        <fullName evidence="3">Sel1 repeat-containing protein</fullName>
    </recommendedName>
</protein>
<proteinExistence type="predicted"/>
<dbReference type="Gene3D" id="1.25.40.10">
    <property type="entry name" value="Tetratricopeptide repeat domain"/>
    <property type="match status" value="1"/>
</dbReference>
<dbReference type="SMART" id="SM00671">
    <property type="entry name" value="SEL1"/>
    <property type="match status" value="1"/>
</dbReference>